<evidence type="ECO:0000256" key="6">
    <source>
        <dbReference type="ARBA" id="ARBA00023063"/>
    </source>
</evidence>
<dbReference type="CDD" id="cd03529">
    <property type="entry name" value="Rieske_NirD"/>
    <property type="match status" value="1"/>
</dbReference>
<keyword evidence="5" id="KW-0411">Iron-sulfur</keyword>
<dbReference type="SUPFAM" id="SSF50022">
    <property type="entry name" value="ISP domain"/>
    <property type="match status" value="1"/>
</dbReference>
<gene>
    <name evidence="9" type="primary">nirD</name>
    <name evidence="9" type="ORF">ACETWP_04475</name>
</gene>
<sequence length="170" mass="17077">MSAVVEDTAVQDAEAGSGAAGDAAPGNTATGLAAEAGVDAGVAAEAGGPGGPARRPRPLTWHNVCDVTDLEAGWGEAAWIGSGQIALFRLADGSVHATDQRCPATGAHVMARGIVGGRSTDAGTVATVASPLHKQVYRLDSGECLNAPELRLAVHPVRIEDGHVWVGVSL</sequence>
<keyword evidence="1" id="KW-0001">2Fe-2S</keyword>
<feature type="region of interest" description="Disordered" evidence="7">
    <location>
        <begin position="1"/>
        <end position="26"/>
    </location>
</feature>
<dbReference type="PROSITE" id="PS51300">
    <property type="entry name" value="NIRD"/>
    <property type="match status" value="1"/>
</dbReference>
<dbReference type="NCBIfam" id="TIGR02378">
    <property type="entry name" value="nirD_assim_sml"/>
    <property type="match status" value="1"/>
</dbReference>
<keyword evidence="3" id="KW-0560">Oxidoreductase</keyword>
<dbReference type="EMBL" id="JBHDLJ010000002">
    <property type="protein sequence ID" value="MFB0833835.1"/>
    <property type="molecule type" value="Genomic_DNA"/>
</dbReference>
<dbReference type="Pfam" id="PF13806">
    <property type="entry name" value="Rieske_2"/>
    <property type="match status" value="1"/>
</dbReference>
<dbReference type="InterPro" id="IPR017881">
    <property type="entry name" value="NirD"/>
</dbReference>
<keyword evidence="4" id="KW-0408">Iron</keyword>
<reference evidence="9 10" key="1">
    <citation type="submission" date="2024-09" db="EMBL/GenBank/DDBJ databases">
        <authorList>
            <person name="Salinas-Garcia M.A."/>
            <person name="Prieme A."/>
        </authorList>
    </citation>
    <scope>NUCLEOTIDE SEQUENCE [LARGE SCALE GENOMIC DNA]</scope>
    <source>
        <strain evidence="9 10">DSM 21081</strain>
    </source>
</reference>
<evidence type="ECO:0000256" key="7">
    <source>
        <dbReference type="SAM" id="MobiDB-lite"/>
    </source>
</evidence>
<feature type="compositionally biased region" description="Low complexity" evidence="7">
    <location>
        <begin position="13"/>
        <end position="26"/>
    </location>
</feature>
<evidence type="ECO:0000313" key="9">
    <source>
        <dbReference type="EMBL" id="MFB0833835.1"/>
    </source>
</evidence>
<name>A0ABV4UJU3_9MICC</name>
<dbReference type="RefSeq" id="WP_373970994.1">
    <property type="nucleotide sequence ID" value="NZ_JBHDLJ010000002.1"/>
</dbReference>
<dbReference type="PROSITE" id="PS51296">
    <property type="entry name" value="RIESKE"/>
    <property type="match status" value="1"/>
</dbReference>
<dbReference type="Gene3D" id="2.102.10.10">
    <property type="entry name" value="Rieske [2Fe-2S] iron-sulphur domain"/>
    <property type="match status" value="1"/>
</dbReference>
<keyword evidence="6" id="KW-0534">Nitrate assimilation</keyword>
<evidence type="ECO:0000313" key="10">
    <source>
        <dbReference type="Proteomes" id="UP001575652"/>
    </source>
</evidence>
<evidence type="ECO:0000256" key="1">
    <source>
        <dbReference type="ARBA" id="ARBA00022714"/>
    </source>
</evidence>
<organism evidence="9 10">
    <name type="scientific">Arthrobacter halodurans</name>
    <dbReference type="NCBI Taxonomy" id="516699"/>
    <lineage>
        <taxon>Bacteria</taxon>
        <taxon>Bacillati</taxon>
        <taxon>Actinomycetota</taxon>
        <taxon>Actinomycetes</taxon>
        <taxon>Micrococcales</taxon>
        <taxon>Micrococcaceae</taxon>
        <taxon>Arthrobacter</taxon>
    </lineage>
</organism>
<accession>A0ABV4UJU3</accession>
<comment type="caution">
    <text evidence="9">The sequence shown here is derived from an EMBL/GenBank/DDBJ whole genome shotgun (WGS) entry which is preliminary data.</text>
</comment>
<dbReference type="InterPro" id="IPR017941">
    <property type="entry name" value="Rieske_2Fe-2S"/>
</dbReference>
<keyword evidence="10" id="KW-1185">Reference proteome</keyword>
<proteinExistence type="predicted"/>
<protein>
    <submittedName>
        <fullName evidence="9">Nitrite reductase small subunit NirD</fullName>
    </submittedName>
</protein>
<dbReference type="InterPro" id="IPR012748">
    <property type="entry name" value="Rieske-like_NirD"/>
</dbReference>
<dbReference type="PANTHER" id="PTHR40562:SF1">
    <property type="entry name" value="NITRITE REDUCTASE (NADH) SMALL SUBUNIT"/>
    <property type="match status" value="1"/>
</dbReference>
<feature type="domain" description="Rieske" evidence="8">
    <location>
        <begin position="62"/>
        <end position="166"/>
    </location>
</feature>
<evidence type="ECO:0000256" key="2">
    <source>
        <dbReference type="ARBA" id="ARBA00022723"/>
    </source>
</evidence>
<evidence type="ECO:0000259" key="8">
    <source>
        <dbReference type="PROSITE" id="PS51296"/>
    </source>
</evidence>
<keyword evidence="2" id="KW-0479">Metal-binding</keyword>
<evidence type="ECO:0000256" key="3">
    <source>
        <dbReference type="ARBA" id="ARBA00023002"/>
    </source>
</evidence>
<dbReference type="Proteomes" id="UP001575652">
    <property type="component" value="Unassembled WGS sequence"/>
</dbReference>
<evidence type="ECO:0000256" key="5">
    <source>
        <dbReference type="ARBA" id="ARBA00023014"/>
    </source>
</evidence>
<evidence type="ECO:0000256" key="4">
    <source>
        <dbReference type="ARBA" id="ARBA00023004"/>
    </source>
</evidence>
<dbReference type="PANTHER" id="PTHR40562">
    <property type="match status" value="1"/>
</dbReference>
<dbReference type="InterPro" id="IPR036922">
    <property type="entry name" value="Rieske_2Fe-2S_sf"/>
</dbReference>